<evidence type="ECO:0000313" key="14">
    <source>
        <dbReference type="Proteomes" id="UP001265746"/>
    </source>
</evidence>
<evidence type="ECO:0000259" key="12">
    <source>
        <dbReference type="Pfam" id="PF14703"/>
    </source>
</evidence>
<dbReference type="AlphaFoldDB" id="A0AAD9VYQ9"/>
<dbReference type="Pfam" id="PF12621">
    <property type="entry name" value="PHM7_ext"/>
    <property type="match status" value="1"/>
</dbReference>
<accession>A0AAD9VYQ9</accession>
<evidence type="ECO:0000256" key="5">
    <source>
        <dbReference type="ARBA" id="ARBA00022989"/>
    </source>
</evidence>
<protein>
    <recommendedName>
        <fullName evidence="15">DUF221-domain-containing protein</fullName>
    </recommendedName>
</protein>
<keyword evidence="6 8" id="KW-0472">Membrane</keyword>
<feature type="transmembrane region" description="Helical" evidence="8">
    <location>
        <begin position="876"/>
        <end position="892"/>
    </location>
</feature>
<evidence type="ECO:0000259" key="10">
    <source>
        <dbReference type="Pfam" id="PF12621"/>
    </source>
</evidence>
<name>A0AAD9VYQ9_PHOAM</name>
<dbReference type="InterPro" id="IPR022257">
    <property type="entry name" value="PHM7_ext"/>
</dbReference>
<evidence type="ECO:0000259" key="11">
    <source>
        <dbReference type="Pfam" id="PF13967"/>
    </source>
</evidence>
<comment type="subcellular location">
    <subcellularLocation>
        <location evidence="1">Membrane</location>
        <topology evidence="1">Multi-pass membrane protein</topology>
    </subcellularLocation>
</comment>
<dbReference type="PANTHER" id="PTHR13018">
    <property type="entry name" value="PROBABLE MEMBRANE PROTEIN DUF221-RELATED"/>
    <property type="match status" value="1"/>
</dbReference>
<dbReference type="PANTHER" id="PTHR13018:SF26">
    <property type="entry name" value="DOMAIN PROTEIN, PUTATIVE (AFU_ORTHOLOGUE AFUA_5G10920)-RELATED"/>
    <property type="match status" value="1"/>
</dbReference>
<evidence type="ECO:0000259" key="9">
    <source>
        <dbReference type="Pfam" id="PF02714"/>
    </source>
</evidence>
<comment type="similarity">
    <text evidence="2">Belongs to the CSC1 (TC 1.A.17) family.</text>
</comment>
<feature type="transmembrane region" description="Helical" evidence="8">
    <location>
        <begin position="162"/>
        <end position="186"/>
    </location>
</feature>
<dbReference type="InterPro" id="IPR003864">
    <property type="entry name" value="CSC1/OSCA1-like_7TM"/>
</dbReference>
<sequence length="1072" mass="119697">MSSSRSGRSSHGHKKEKGAQRSVRRIIESLQSHSVNTLTELVRVERIAATCDESDAVAFQGPMTEAWSHYLSTSLSLTDLSPSIRSDSTSSHPICSHLASQGPAASGDTDTWTLNMSCVPLPGGTLGPHSPSRAMRRLAVICIQNFEVTLLTSQQSEQSASLPAILAALVPSLISAVFLLTVFVLIKRPLRRIYSPRTYIDVIPEKDRTPISSLKRFEWVRTIRQLDDKFVLEHSSLDAYLYLRFLKTSVFICFVGAAITWIILFPVNATGGGDASQLDRLGFGNVRHNHRLYAHAVVAWVYFGFVMVIIARERMWLVGLRQAWYLARANASRLSSRTVLYLDPPKEASTVSDPQQNFGSDARTQWIVNKTKSLDDEVESRNDRTVRLEFAEVSFLRQASKKIAKTRRREGLEADGIANDAAIESARPRERQYYLTSDAADLIQHLRNEVKEAVHKVGEKRESYSAESSHGHNRCAIFVEYATQSAAQRAYRGEPKSRLPVPSSLAVQSRLIGVVPNEIIWRNLAMPQAERLSKKSIANLLIAGLIIFWSIPTAIIGTISNVNYLADNVSWLSWINSLPDPLLGLLTGFLPPFLTSQFASYLPNLMRHVAKASGQPTTVTAELQVQAWYYAFQIIQVFLVTALSSSATAFIPKIINEPHHIPQLLADNLPKSSNFYLTYFILQGLACSYSPAAPPPPKKNLTDFNTSWGHFGLFRSIISSPDIGLSRSVVLSGHVFDVETLLTKRAASVKNIMNWSDLLEYLFFEIFIYKTPRDKYNQYTSLKGIAWGKVYPKFTNFVIIALAYSCISPLVLGFAAVGLSLFYFSYRYTLLFMVQPKIETKGKCYTRALQQILAGIYIGELCLIGLFGLRKAKGPAILLVVLFFATIAYNILTNRYLNPLEDHFPDHMLSVDAENGEQDPLLSAAEEGQAVAAGDAQADEHERSHIQRLGREMHLPQKVISPIARFLEPHVYASHKAMRAFLARTGAETDPAPEYSEEEIKKAYQNPSLTSKAPVIWLPRDNYGLSKKEVESLGAENLEATDEGAWVNSKGKVDFERSDLRGLPLWKQPKSY</sequence>
<keyword evidence="3" id="KW-0813">Transport</keyword>
<feature type="transmembrane region" description="Helical" evidence="8">
    <location>
        <begin position="848"/>
        <end position="869"/>
    </location>
</feature>
<keyword evidence="14" id="KW-1185">Reference proteome</keyword>
<feature type="domain" description="CSC1/OSCA1-like cytosolic" evidence="12">
    <location>
        <begin position="356"/>
        <end position="523"/>
    </location>
</feature>
<evidence type="ECO:0000256" key="8">
    <source>
        <dbReference type="SAM" id="Phobius"/>
    </source>
</evidence>
<feature type="transmembrane region" description="Helical" evidence="8">
    <location>
        <begin position="540"/>
        <end position="562"/>
    </location>
</feature>
<dbReference type="InterPro" id="IPR027815">
    <property type="entry name" value="CSC1/OSCA1-like_cyt"/>
</dbReference>
<keyword evidence="4 8" id="KW-0812">Transmembrane</keyword>
<dbReference type="Proteomes" id="UP001265746">
    <property type="component" value="Unassembled WGS sequence"/>
</dbReference>
<reference evidence="13" key="1">
    <citation type="submission" date="2023-06" db="EMBL/GenBank/DDBJ databases">
        <authorList>
            <person name="Noh H."/>
        </authorList>
    </citation>
    <scope>NUCLEOTIDE SEQUENCE</scope>
    <source>
        <strain evidence="13">DUCC20226</strain>
    </source>
</reference>
<feature type="transmembrane region" description="Helical" evidence="8">
    <location>
        <begin position="250"/>
        <end position="272"/>
    </location>
</feature>
<feature type="transmembrane region" description="Helical" evidence="8">
    <location>
        <begin position="582"/>
        <end position="602"/>
    </location>
</feature>
<feature type="domain" description="10TM putative phosphate transporter extracellular tail" evidence="10">
    <location>
        <begin position="966"/>
        <end position="1057"/>
    </location>
</feature>
<gene>
    <name evidence="13" type="ORF">N8I77_009949</name>
</gene>
<evidence type="ECO:0000256" key="7">
    <source>
        <dbReference type="SAM" id="MobiDB-lite"/>
    </source>
</evidence>
<evidence type="ECO:0000256" key="2">
    <source>
        <dbReference type="ARBA" id="ARBA00007779"/>
    </source>
</evidence>
<dbReference type="EMBL" id="JAUJFL010000006">
    <property type="protein sequence ID" value="KAK2600414.1"/>
    <property type="molecule type" value="Genomic_DNA"/>
</dbReference>
<evidence type="ECO:0000256" key="6">
    <source>
        <dbReference type="ARBA" id="ARBA00023136"/>
    </source>
</evidence>
<dbReference type="InterPro" id="IPR045122">
    <property type="entry name" value="Csc1-like"/>
</dbReference>
<dbReference type="Pfam" id="PF02714">
    <property type="entry name" value="RSN1_7TM"/>
    <property type="match status" value="2"/>
</dbReference>
<evidence type="ECO:0008006" key="15">
    <source>
        <dbReference type="Google" id="ProtNLM"/>
    </source>
</evidence>
<dbReference type="Pfam" id="PF14703">
    <property type="entry name" value="PHM7_cyt"/>
    <property type="match status" value="1"/>
</dbReference>
<feature type="transmembrane region" description="Helical" evidence="8">
    <location>
        <begin position="292"/>
        <end position="311"/>
    </location>
</feature>
<feature type="domain" description="CSC1/OSCA1-like N-terminal transmembrane" evidence="11">
    <location>
        <begin position="164"/>
        <end position="313"/>
    </location>
</feature>
<comment type="caution">
    <text evidence="13">The sequence shown here is derived from an EMBL/GenBank/DDBJ whole genome shotgun (WGS) entry which is preliminary data.</text>
</comment>
<dbReference type="GO" id="GO:0005227">
    <property type="term" value="F:calcium-activated cation channel activity"/>
    <property type="evidence" value="ECO:0007669"/>
    <property type="project" value="InterPro"/>
</dbReference>
<feature type="domain" description="CSC1/OSCA1-like 7TM region" evidence="9">
    <location>
        <begin position="535"/>
        <end position="687"/>
    </location>
</feature>
<evidence type="ECO:0000256" key="1">
    <source>
        <dbReference type="ARBA" id="ARBA00004141"/>
    </source>
</evidence>
<dbReference type="GO" id="GO:0005886">
    <property type="term" value="C:plasma membrane"/>
    <property type="evidence" value="ECO:0007669"/>
    <property type="project" value="TreeGrafter"/>
</dbReference>
<proteinExistence type="inferred from homology"/>
<dbReference type="InterPro" id="IPR032880">
    <property type="entry name" value="CSC1/OSCA1-like_N"/>
</dbReference>
<feature type="domain" description="CSC1/OSCA1-like 7TM region" evidence="9">
    <location>
        <begin position="747"/>
        <end position="867"/>
    </location>
</feature>
<feature type="region of interest" description="Disordered" evidence="7">
    <location>
        <begin position="1"/>
        <end position="22"/>
    </location>
</feature>
<evidence type="ECO:0000256" key="4">
    <source>
        <dbReference type="ARBA" id="ARBA00022692"/>
    </source>
</evidence>
<evidence type="ECO:0000256" key="3">
    <source>
        <dbReference type="ARBA" id="ARBA00022448"/>
    </source>
</evidence>
<dbReference type="Pfam" id="PF13967">
    <property type="entry name" value="RSN1_TM"/>
    <property type="match status" value="1"/>
</dbReference>
<organism evidence="13 14">
    <name type="scientific">Phomopsis amygdali</name>
    <name type="common">Fusicoccum amygdali</name>
    <dbReference type="NCBI Taxonomy" id="1214568"/>
    <lineage>
        <taxon>Eukaryota</taxon>
        <taxon>Fungi</taxon>
        <taxon>Dikarya</taxon>
        <taxon>Ascomycota</taxon>
        <taxon>Pezizomycotina</taxon>
        <taxon>Sordariomycetes</taxon>
        <taxon>Sordariomycetidae</taxon>
        <taxon>Diaporthales</taxon>
        <taxon>Diaporthaceae</taxon>
        <taxon>Diaporthe</taxon>
    </lineage>
</organism>
<feature type="transmembrane region" description="Helical" evidence="8">
    <location>
        <begin position="797"/>
        <end position="824"/>
    </location>
</feature>
<keyword evidence="5 8" id="KW-1133">Transmembrane helix</keyword>
<evidence type="ECO:0000313" key="13">
    <source>
        <dbReference type="EMBL" id="KAK2600414.1"/>
    </source>
</evidence>